<protein>
    <submittedName>
        <fullName evidence="1">Uncharacterized protein</fullName>
    </submittedName>
</protein>
<dbReference type="STRING" id="320787.CA2015_0569"/>
<accession>A0A0H4P6H9</accession>
<dbReference type="OrthoDB" id="1491962at2"/>
<dbReference type="AlphaFoldDB" id="A0A0H4P6H9"/>
<evidence type="ECO:0000313" key="2">
    <source>
        <dbReference type="Proteomes" id="UP000036520"/>
    </source>
</evidence>
<evidence type="ECO:0000313" key="1">
    <source>
        <dbReference type="EMBL" id="AKP50036.1"/>
    </source>
</evidence>
<gene>
    <name evidence="1" type="ORF">CA2015_0569</name>
</gene>
<reference evidence="1 2" key="1">
    <citation type="submission" date="2015-07" db="EMBL/GenBank/DDBJ databases">
        <authorList>
            <person name="Kim K.M."/>
        </authorList>
    </citation>
    <scope>NUCLEOTIDE SEQUENCE [LARGE SCALE GENOMIC DNA]</scope>
    <source>
        <strain evidence="1 2">KCTC 12363</strain>
    </source>
</reference>
<proteinExistence type="predicted"/>
<name>A0A0H4P6H9_9BACT</name>
<dbReference type="Proteomes" id="UP000036520">
    <property type="component" value="Chromosome"/>
</dbReference>
<keyword evidence="2" id="KW-1185">Reference proteome</keyword>
<dbReference type="EMBL" id="CP012040">
    <property type="protein sequence ID" value="AKP50036.1"/>
    <property type="molecule type" value="Genomic_DNA"/>
</dbReference>
<sequence length="195" mass="22731">MKFIEDLIGKLFTGNANRAVIRENFTRSENEEQEVISWLAAEEGEQVLKMVYDNYHLKKAGIVKEPEVHLFHTSYANGFAVSYDSPFNPENFPKLFFGLGLRTLGLGYRMVSMDRKIDEVNEQVRTTEKLYYKPLVSVDTSSDKIDQRYGNVSIEKIYLDNKPNYLKVLVTLYSDRQYHDAKPFDQFMDKLFKAN</sequence>
<dbReference type="RefSeq" id="WP_048640519.1">
    <property type="nucleotide sequence ID" value="NZ_CP012040.1"/>
</dbReference>
<organism evidence="1 2">
    <name type="scientific">Cyclobacterium amurskyense</name>
    <dbReference type="NCBI Taxonomy" id="320787"/>
    <lineage>
        <taxon>Bacteria</taxon>
        <taxon>Pseudomonadati</taxon>
        <taxon>Bacteroidota</taxon>
        <taxon>Cytophagia</taxon>
        <taxon>Cytophagales</taxon>
        <taxon>Cyclobacteriaceae</taxon>
        <taxon>Cyclobacterium</taxon>
    </lineage>
</organism>
<dbReference type="KEGG" id="camu:CA2015_0569"/>